<evidence type="ECO:0000259" key="3">
    <source>
        <dbReference type="Pfam" id="PF22725"/>
    </source>
</evidence>
<proteinExistence type="predicted"/>
<keyword evidence="5" id="KW-1185">Reference proteome</keyword>
<dbReference type="InterPro" id="IPR000683">
    <property type="entry name" value="Gfo/Idh/MocA-like_OxRdtase_N"/>
</dbReference>
<dbReference type="Pfam" id="PF22725">
    <property type="entry name" value="GFO_IDH_MocA_C3"/>
    <property type="match status" value="1"/>
</dbReference>
<dbReference type="InParanoid" id="A0A3N1HME0"/>
<dbReference type="InterPro" id="IPR050463">
    <property type="entry name" value="Gfo/Idh/MocA_oxidrdct_glycsds"/>
</dbReference>
<evidence type="ECO:0000259" key="2">
    <source>
        <dbReference type="Pfam" id="PF01408"/>
    </source>
</evidence>
<evidence type="ECO:0000313" key="4">
    <source>
        <dbReference type="EMBL" id="ROP43660.1"/>
    </source>
</evidence>
<dbReference type="InterPro" id="IPR055170">
    <property type="entry name" value="GFO_IDH_MocA-like_dom"/>
</dbReference>
<dbReference type="InterPro" id="IPR036291">
    <property type="entry name" value="NAD(P)-bd_dom_sf"/>
</dbReference>
<keyword evidence="1" id="KW-0560">Oxidoreductase</keyword>
<dbReference type="PANTHER" id="PTHR43818">
    <property type="entry name" value="BCDNA.GH03377"/>
    <property type="match status" value="1"/>
</dbReference>
<sequence>MSGGLAAPWRVGLVGAGFISGQYSACLRRLPQLELAAVVDSVPGRGEALAAEHPGARAVGLDEMLAADDVDVVLVLTPPAAHAEVALRAIAAGKHVYGEKPLATTREDARRVLGAAGAAGVRVGCAPDTVLGTGVQTARAVVGAGSIGVPHSATVVMTTPGHERWHPDPDFHYAAGGGPLRDMGPYYLSTLVHLLGPVARVVGASARPRATRTIADGPRAGTTLPVEVDTYVTGVLEHVSGALTTLVMSFDTWSSRLPPVEVHGTEGSLQVPDPNHFDGRVELAPASAVPLRGQHWEDVGPLAGLVGAGRGYGLAEMALAAAAGTPHRASGEVAEHVLDVTVSLEEAAAGGGGVTTRTAGAPPSAVDGLLDLAAPAPGHVGRAVTRG</sequence>
<protein>
    <submittedName>
        <fullName evidence="4">Putative dehydrogenase</fullName>
    </submittedName>
</protein>
<dbReference type="GO" id="GO:0016491">
    <property type="term" value="F:oxidoreductase activity"/>
    <property type="evidence" value="ECO:0007669"/>
    <property type="project" value="UniProtKB-KW"/>
</dbReference>
<dbReference type="EMBL" id="RJKN01000003">
    <property type="protein sequence ID" value="ROP43660.1"/>
    <property type="molecule type" value="Genomic_DNA"/>
</dbReference>
<dbReference type="GO" id="GO:0000166">
    <property type="term" value="F:nucleotide binding"/>
    <property type="evidence" value="ECO:0007669"/>
    <property type="project" value="InterPro"/>
</dbReference>
<feature type="domain" description="GFO/IDH/MocA-like oxidoreductase" evidence="3">
    <location>
        <begin position="135"/>
        <end position="269"/>
    </location>
</feature>
<dbReference type="Pfam" id="PF01408">
    <property type="entry name" value="GFO_IDH_MocA"/>
    <property type="match status" value="1"/>
</dbReference>
<dbReference type="Gene3D" id="3.40.50.720">
    <property type="entry name" value="NAD(P)-binding Rossmann-like Domain"/>
    <property type="match status" value="1"/>
</dbReference>
<dbReference type="Proteomes" id="UP000276232">
    <property type="component" value="Unassembled WGS sequence"/>
</dbReference>
<dbReference type="SUPFAM" id="SSF55347">
    <property type="entry name" value="Glyceraldehyde-3-phosphate dehydrogenase-like, C-terminal domain"/>
    <property type="match status" value="1"/>
</dbReference>
<organism evidence="4 5">
    <name type="scientific">Pseudokineococcus lusitanus</name>
    <dbReference type="NCBI Taxonomy" id="763993"/>
    <lineage>
        <taxon>Bacteria</taxon>
        <taxon>Bacillati</taxon>
        <taxon>Actinomycetota</taxon>
        <taxon>Actinomycetes</taxon>
        <taxon>Kineosporiales</taxon>
        <taxon>Kineosporiaceae</taxon>
        <taxon>Pseudokineococcus</taxon>
    </lineage>
</organism>
<evidence type="ECO:0000313" key="5">
    <source>
        <dbReference type="Proteomes" id="UP000276232"/>
    </source>
</evidence>
<dbReference type="RefSeq" id="WP_199720000.1">
    <property type="nucleotide sequence ID" value="NZ_RJKN01000003.1"/>
</dbReference>
<dbReference type="AlphaFoldDB" id="A0A3N1HME0"/>
<gene>
    <name evidence="4" type="ORF">EDC03_1253</name>
</gene>
<dbReference type="Gene3D" id="3.30.360.10">
    <property type="entry name" value="Dihydrodipicolinate Reductase, domain 2"/>
    <property type="match status" value="1"/>
</dbReference>
<dbReference type="SUPFAM" id="SSF51735">
    <property type="entry name" value="NAD(P)-binding Rossmann-fold domains"/>
    <property type="match status" value="1"/>
</dbReference>
<reference evidence="4 5" key="1">
    <citation type="journal article" date="2015" name="Stand. Genomic Sci.">
        <title>Genomic Encyclopedia of Bacterial and Archaeal Type Strains, Phase III: the genomes of soil and plant-associated and newly described type strains.</title>
        <authorList>
            <person name="Whitman W.B."/>
            <person name="Woyke T."/>
            <person name="Klenk H.P."/>
            <person name="Zhou Y."/>
            <person name="Lilburn T.G."/>
            <person name="Beck B.J."/>
            <person name="De Vos P."/>
            <person name="Vandamme P."/>
            <person name="Eisen J.A."/>
            <person name="Garrity G."/>
            <person name="Hugenholtz P."/>
            <person name="Kyrpides N.C."/>
        </authorList>
    </citation>
    <scope>NUCLEOTIDE SEQUENCE [LARGE SCALE GENOMIC DNA]</scope>
    <source>
        <strain evidence="4 5">CECT 7306</strain>
    </source>
</reference>
<dbReference type="PANTHER" id="PTHR43818:SF11">
    <property type="entry name" value="BCDNA.GH03377"/>
    <property type="match status" value="1"/>
</dbReference>
<accession>A0A3N1HME0</accession>
<feature type="domain" description="Gfo/Idh/MocA-like oxidoreductase N-terminal" evidence="2">
    <location>
        <begin position="10"/>
        <end position="124"/>
    </location>
</feature>
<name>A0A3N1HME0_9ACTN</name>
<evidence type="ECO:0000256" key="1">
    <source>
        <dbReference type="ARBA" id="ARBA00023002"/>
    </source>
</evidence>
<comment type="caution">
    <text evidence="4">The sequence shown here is derived from an EMBL/GenBank/DDBJ whole genome shotgun (WGS) entry which is preliminary data.</text>
</comment>